<reference evidence="2" key="1">
    <citation type="journal article" date="2018" name="Genome Biol.">
        <title>SKESA: strategic k-mer extension for scrupulous assemblies.</title>
        <authorList>
            <person name="Souvorov A."/>
            <person name="Agarwala R."/>
            <person name="Lipman D.J."/>
        </authorList>
    </citation>
    <scope>NUCLEOTIDE SEQUENCE</scope>
    <source>
        <strain evidence="2">SL1344</strain>
    </source>
</reference>
<feature type="signal peptide" evidence="1">
    <location>
        <begin position="1"/>
        <end position="25"/>
    </location>
</feature>
<evidence type="ECO:0000256" key="1">
    <source>
        <dbReference type="SAM" id="SignalP"/>
    </source>
</evidence>
<organism evidence="2">
    <name type="scientific">Salmonella typhimurium (strain SL1344)</name>
    <dbReference type="NCBI Taxonomy" id="216597"/>
    <lineage>
        <taxon>Bacteria</taxon>
        <taxon>Pseudomonadati</taxon>
        <taxon>Pseudomonadota</taxon>
        <taxon>Gammaproteobacteria</taxon>
        <taxon>Enterobacterales</taxon>
        <taxon>Enterobacteriaceae</taxon>
        <taxon>Salmonella</taxon>
    </lineage>
</organism>
<dbReference type="GO" id="GO:0009289">
    <property type="term" value="C:pilus"/>
    <property type="evidence" value="ECO:0007669"/>
    <property type="project" value="InterPro"/>
</dbReference>
<dbReference type="Gene3D" id="2.60.40.1090">
    <property type="entry name" value="Fimbrial-type adhesion domain"/>
    <property type="match status" value="1"/>
</dbReference>
<proteinExistence type="predicted"/>
<feature type="chain" id="PRO_5027623625" description="Fimbrial protein" evidence="1">
    <location>
        <begin position="26"/>
        <end position="168"/>
    </location>
</feature>
<accession>A0A718RJF0</accession>
<dbReference type="InterPro" id="IPR036937">
    <property type="entry name" value="Adhesion_dom_fimbrial_sf"/>
</dbReference>
<dbReference type="GO" id="GO:0007155">
    <property type="term" value="P:cell adhesion"/>
    <property type="evidence" value="ECO:0007669"/>
    <property type="project" value="InterPro"/>
</dbReference>
<gene>
    <name evidence="2" type="ORF">G1X19_07900</name>
</gene>
<evidence type="ECO:0008006" key="3">
    <source>
        <dbReference type="Google" id="ProtNLM"/>
    </source>
</evidence>
<comment type="caution">
    <text evidence="2">The sequence shown here is derived from an EMBL/GenBank/DDBJ whole genome shotgun (WGS) entry which is preliminary data.</text>
</comment>
<reference evidence="2" key="2">
    <citation type="submission" date="2019-01" db="EMBL/GenBank/DDBJ databases">
        <authorList>
            <consortium name="NCBI Pathogen Detection Project"/>
        </authorList>
    </citation>
    <scope>NUCLEOTIDE SEQUENCE</scope>
    <source>
        <strain evidence="2">SL1344</strain>
    </source>
</reference>
<name>A0A718RJF0_SALTS</name>
<dbReference type="EMBL" id="DAAPLT010000004">
    <property type="protein sequence ID" value="HAD6715575.1"/>
    <property type="molecule type" value="Genomic_DNA"/>
</dbReference>
<sequence>MKNVKKALFKSVSVAFLGIASMANAAEVSTTAEIQTTVIEPAHINASYTPTGYLTAGHMEEGTSFGNLMIDGYKVTATFGDLKLSDAKGGSNLTLTDVLNPDNTLEYTVVYSGARGDIYPAINNKTSNNPNELLPVNNMLMDVRLASTQNDLPAGQYSGMLNISIANQ</sequence>
<dbReference type="AlphaFoldDB" id="A0A718RJF0"/>
<protein>
    <recommendedName>
        <fullName evidence="3">Fimbrial protein</fullName>
    </recommendedName>
</protein>
<evidence type="ECO:0000313" key="2">
    <source>
        <dbReference type="EMBL" id="HAD6715575.1"/>
    </source>
</evidence>
<keyword evidence="1" id="KW-0732">Signal</keyword>